<dbReference type="Proteomes" id="UP000282957">
    <property type="component" value="Unassembled WGS sequence"/>
</dbReference>
<dbReference type="Pfam" id="PF03401">
    <property type="entry name" value="TctC"/>
    <property type="match status" value="1"/>
</dbReference>
<evidence type="ECO:0000313" key="3">
    <source>
        <dbReference type="Proteomes" id="UP000282957"/>
    </source>
</evidence>
<dbReference type="Gene3D" id="3.40.190.10">
    <property type="entry name" value="Periplasmic binding protein-like II"/>
    <property type="match status" value="1"/>
</dbReference>
<comment type="caution">
    <text evidence="2">The sequence shown here is derived from an EMBL/GenBank/DDBJ whole genome shotgun (WGS) entry which is preliminary data.</text>
</comment>
<organism evidence="2 3">
    <name type="scientific">Rhodovarius crocodyli</name>
    <dbReference type="NCBI Taxonomy" id="1979269"/>
    <lineage>
        <taxon>Bacteria</taxon>
        <taxon>Pseudomonadati</taxon>
        <taxon>Pseudomonadota</taxon>
        <taxon>Alphaproteobacteria</taxon>
        <taxon>Acetobacterales</taxon>
        <taxon>Roseomonadaceae</taxon>
        <taxon>Rhodovarius</taxon>
    </lineage>
</organism>
<dbReference type="InterPro" id="IPR005064">
    <property type="entry name" value="BUG"/>
</dbReference>
<comment type="similarity">
    <text evidence="1">Belongs to the UPF0065 (bug) family.</text>
</comment>
<dbReference type="OrthoDB" id="7249232at2"/>
<keyword evidence="3" id="KW-1185">Reference proteome</keyword>
<dbReference type="EMBL" id="SACL01000009">
    <property type="protein sequence ID" value="RVT91772.1"/>
    <property type="molecule type" value="Genomic_DNA"/>
</dbReference>
<dbReference type="PANTHER" id="PTHR42928">
    <property type="entry name" value="TRICARBOXYLATE-BINDING PROTEIN"/>
    <property type="match status" value="1"/>
</dbReference>
<reference evidence="2 3" key="1">
    <citation type="submission" date="2019-01" db="EMBL/GenBank/DDBJ databases">
        <authorList>
            <person name="Chen W.-M."/>
        </authorList>
    </citation>
    <scope>NUCLEOTIDE SEQUENCE [LARGE SCALE GENOMIC DNA]</scope>
    <source>
        <strain evidence="2 3">CCP-6</strain>
    </source>
</reference>
<dbReference type="InterPro" id="IPR042100">
    <property type="entry name" value="Bug_dom1"/>
</dbReference>
<dbReference type="CDD" id="cd07012">
    <property type="entry name" value="PBP2_Bug_TTT"/>
    <property type="match status" value="1"/>
</dbReference>
<protein>
    <submittedName>
        <fullName evidence="2">Tripartite tricarboxylate transporter substrate binding protein</fullName>
    </submittedName>
</protein>
<dbReference type="SUPFAM" id="SSF53850">
    <property type="entry name" value="Periplasmic binding protein-like II"/>
    <property type="match status" value="1"/>
</dbReference>
<dbReference type="RefSeq" id="WP_127789519.1">
    <property type="nucleotide sequence ID" value="NZ_SACL01000009.1"/>
</dbReference>
<dbReference type="PIRSF" id="PIRSF017082">
    <property type="entry name" value="YflP"/>
    <property type="match status" value="1"/>
</dbReference>
<sequence length="320" mass="33158">MDLTRRALGPLLLSPVLASAQPAWPSRAVRVIVPWAPGGGVDIVARLISTRLSETLGQPFTVENRTGGGGIVGFQEAARAAPDGATLLAIDNSYTMLPHTTANLPWDVAHAFRPVALAASGPFMLVVKADSRFRTLRDLIDAAKQGNEAVSFGTGGSGSSPHFMTEAFQQAAGVKMLHVPFRGGAQAMLAVVAGQVDCSMATISAAGSSIAGGQLRALAIGAQARSPLMPAVPTFIEAGLAGVVGGIWAGFAFPAGTPEPILAKLEGAVQAILREEGTLRRLAEQGLEPGGQGREDFANLIAQDTQRWGRVAAAAHFERQ</sequence>
<dbReference type="AlphaFoldDB" id="A0A437M2C6"/>
<gene>
    <name evidence="2" type="ORF">EOD42_20860</name>
</gene>
<dbReference type="Gene3D" id="3.40.190.150">
    <property type="entry name" value="Bordetella uptake gene, domain 1"/>
    <property type="match status" value="1"/>
</dbReference>
<evidence type="ECO:0000313" key="2">
    <source>
        <dbReference type="EMBL" id="RVT91772.1"/>
    </source>
</evidence>
<proteinExistence type="inferred from homology"/>
<dbReference type="PANTHER" id="PTHR42928:SF5">
    <property type="entry name" value="BLR1237 PROTEIN"/>
    <property type="match status" value="1"/>
</dbReference>
<accession>A0A437M2C6</accession>
<name>A0A437M2C6_9PROT</name>
<evidence type="ECO:0000256" key="1">
    <source>
        <dbReference type="ARBA" id="ARBA00006987"/>
    </source>
</evidence>